<dbReference type="Gene3D" id="3.40.50.1980">
    <property type="entry name" value="Nitrogenase molybdenum iron protein domain"/>
    <property type="match status" value="2"/>
</dbReference>
<dbReference type="GO" id="GO:0007155">
    <property type="term" value="P:cell adhesion"/>
    <property type="evidence" value="ECO:0007669"/>
    <property type="project" value="InterPro"/>
</dbReference>
<evidence type="ECO:0000256" key="4">
    <source>
        <dbReference type="RuleBase" id="RU003512"/>
    </source>
</evidence>
<evidence type="ECO:0000313" key="7">
    <source>
        <dbReference type="Proteomes" id="UP000223596"/>
    </source>
</evidence>
<evidence type="ECO:0000256" key="3">
    <source>
        <dbReference type="ARBA" id="ARBA00022729"/>
    </source>
</evidence>
<evidence type="ECO:0000313" key="6">
    <source>
        <dbReference type="EMBL" id="PFH02971.1"/>
    </source>
</evidence>
<dbReference type="AlphaFoldDB" id="A0AB36TI23"/>
<dbReference type="InterPro" id="IPR050492">
    <property type="entry name" value="Bact_metal-bind_prot9"/>
</dbReference>
<dbReference type="PRINTS" id="PR00691">
    <property type="entry name" value="ADHESINB"/>
</dbReference>
<protein>
    <submittedName>
        <fullName evidence="6">Zinc transport system substrate-binding protein</fullName>
    </submittedName>
</protein>
<dbReference type="InterPro" id="IPR006129">
    <property type="entry name" value="AdhesinB"/>
</dbReference>
<dbReference type="Pfam" id="PF01297">
    <property type="entry name" value="ZnuA"/>
    <property type="match status" value="1"/>
</dbReference>
<dbReference type="GO" id="GO:0046872">
    <property type="term" value="F:metal ion binding"/>
    <property type="evidence" value="ECO:0007669"/>
    <property type="project" value="InterPro"/>
</dbReference>
<evidence type="ECO:0000256" key="1">
    <source>
        <dbReference type="ARBA" id="ARBA00011028"/>
    </source>
</evidence>
<dbReference type="EMBL" id="PDBW01000001">
    <property type="protein sequence ID" value="PFH02971.1"/>
    <property type="molecule type" value="Genomic_DNA"/>
</dbReference>
<dbReference type="InterPro" id="IPR006127">
    <property type="entry name" value="ZnuA-like"/>
</dbReference>
<evidence type="ECO:0000256" key="2">
    <source>
        <dbReference type="ARBA" id="ARBA00022448"/>
    </source>
</evidence>
<dbReference type="PANTHER" id="PTHR42953:SF3">
    <property type="entry name" value="HIGH-AFFINITY ZINC UPTAKE SYSTEM PROTEIN ZNUA"/>
    <property type="match status" value="1"/>
</dbReference>
<keyword evidence="2 4" id="KW-0813">Transport</keyword>
<dbReference type="RefSeq" id="WP_003517602.1">
    <property type="nucleotide sequence ID" value="NZ_CP013828.1"/>
</dbReference>
<dbReference type="PROSITE" id="PS51257">
    <property type="entry name" value="PROKAR_LIPOPROTEIN"/>
    <property type="match status" value="1"/>
</dbReference>
<reference evidence="6 7" key="1">
    <citation type="submission" date="2017-09" db="EMBL/GenBank/DDBJ databases">
        <title>Evaluation of Pacific Biosciences Sequencing Technology to Finishing C. thermocellum Genome Sequences.</title>
        <authorList>
            <person name="Brown S."/>
        </authorList>
    </citation>
    <scope>NUCLEOTIDE SEQUENCE [LARGE SCALE GENOMIC DNA]</scope>
    <source>
        <strain evidence="6 7">AD2</strain>
    </source>
</reference>
<dbReference type="GeneID" id="35805245"/>
<feature type="signal peptide" evidence="5">
    <location>
        <begin position="1"/>
        <end position="24"/>
    </location>
</feature>
<keyword evidence="3 5" id="KW-0732">Signal</keyword>
<proteinExistence type="inferred from homology"/>
<dbReference type="Proteomes" id="UP000223596">
    <property type="component" value="Unassembled WGS sequence"/>
</dbReference>
<evidence type="ECO:0000256" key="5">
    <source>
        <dbReference type="SAM" id="SignalP"/>
    </source>
</evidence>
<sequence length="318" mass="36249">MRKNTKKVAFLVACLVFLITGCFGNSKVGERKDSDKINVYASFYTMYDFANKIGGDRINLVNIMPAGTEPHHWEPSPKDILEIEKADVFIYNGAGMEPWVEKVLGSITNKELVVVETSKNIELLRGGHYHDEENAEEESDGHDDLAYDPHVWLSPKNAKKQMEAIKDAFVKADPENKEYYEKNFEDNVKKLDDLDREYREELAKYTKKDIVVGHQAYGYLCKEYGLRQYAIEGLNAESEPTPARMAEIVKFIKENDIKVIFSEKLLSQKVPNAIAAETGVRVEFLNPLGGLTQEEIDSGKEYFTVMRENLEALKKAFE</sequence>
<comment type="caution">
    <text evidence="6">The sequence shown here is derived from an EMBL/GenBank/DDBJ whole genome shotgun (WGS) entry which is preliminary data.</text>
</comment>
<dbReference type="PRINTS" id="PR00690">
    <property type="entry name" value="ADHESNFAMILY"/>
</dbReference>
<dbReference type="InterPro" id="IPR006128">
    <property type="entry name" value="Lipoprotein_PsaA-like"/>
</dbReference>
<gene>
    <name evidence="6" type="ORF">M972_111765</name>
</gene>
<organism evidence="6 7">
    <name type="scientific">Acetivibrio thermocellus AD2</name>
    <dbReference type="NCBI Taxonomy" id="1138384"/>
    <lineage>
        <taxon>Bacteria</taxon>
        <taxon>Bacillati</taxon>
        <taxon>Bacillota</taxon>
        <taxon>Clostridia</taxon>
        <taxon>Eubacteriales</taxon>
        <taxon>Oscillospiraceae</taxon>
        <taxon>Acetivibrio</taxon>
    </lineage>
</organism>
<feature type="chain" id="PRO_5044253856" evidence="5">
    <location>
        <begin position="25"/>
        <end position="318"/>
    </location>
</feature>
<dbReference type="GO" id="GO:0030001">
    <property type="term" value="P:metal ion transport"/>
    <property type="evidence" value="ECO:0007669"/>
    <property type="project" value="InterPro"/>
</dbReference>
<name>A0AB36TI23_ACETH</name>
<dbReference type="SUPFAM" id="SSF53807">
    <property type="entry name" value="Helical backbone' metal receptor"/>
    <property type="match status" value="1"/>
</dbReference>
<dbReference type="PANTHER" id="PTHR42953">
    <property type="entry name" value="HIGH-AFFINITY ZINC UPTAKE SYSTEM PROTEIN ZNUA-RELATED"/>
    <property type="match status" value="1"/>
</dbReference>
<accession>A0AB36TI23</accession>
<comment type="similarity">
    <text evidence="1 4">Belongs to the bacterial solute-binding protein 9 family.</text>
</comment>
<dbReference type="CDD" id="cd01017">
    <property type="entry name" value="AdcA"/>
    <property type="match status" value="1"/>
</dbReference>